<feature type="compositionally biased region" description="Basic and acidic residues" evidence="1">
    <location>
        <begin position="155"/>
        <end position="200"/>
    </location>
</feature>
<dbReference type="RefSeq" id="XP_023466070.1">
    <property type="nucleotide sequence ID" value="XM_023605728.1"/>
</dbReference>
<protein>
    <submittedName>
        <fullName evidence="2">Uncharacterized protein</fullName>
    </submittedName>
</protein>
<evidence type="ECO:0000256" key="1">
    <source>
        <dbReference type="SAM" id="MobiDB-lite"/>
    </source>
</evidence>
<dbReference type="AlphaFoldDB" id="A0A2G4SUD7"/>
<gene>
    <name evidence="2" type="ORF">RHIMIDRAFT_143772</name>
</gene>
<evidence type="ECO:0000313" key="2">
    <source>
        <dbReference type="EMBL" id="PHZ12362.1"/>
    </source>
</evidence>
<reference evidence="2 3" key="1">
    <citation type="journal article" date="2016" name="Proc. Natl. Acad. Sci. U.S.A.">
        <title>Lipid metabolic changes in an early divergent fungus govern the establishment of a mutualistic symbiosis with endobacteria.</title>
        <authorList>
            <person name="Lastovetsky O.A."/>
            <person name="Gaspar M.L."/>
            <person name="Mondo S.J."/>
            <person name="LaButti K.M."/>
            <person name="Sandor L."/>
            <person name="Grigoriev I.V."/>
            <person name="Henry S.A."/>
            <person name="Pawlowska T.E."/>
        </authorList>
    </citation>
    <scope>NUCLEOTIDE SEQUENCE [LARGE SCALE GENOMIC DNA]</scope>
    <source>
        <strain evidence="2 3">ATCC 52813</strain>
    </source>
</reference>
<sequence>MSQVDKMWLYKHPQGLKALESELDQLRKRRYNRSNKFKRGQDINTSSKETPKAIIDTPKHTLSTFESCSQKDTPTLQRKEVQDKKIHPTFIQIPKPCTIDEKESKVNSNNKVYLPQLSPELKFTETEDSIEPTKQRPPTKKRVSFSEQLTFIIPTHDEPKEEQTDVNEYKPERMEPTRPVIERYAPHQPVQRREQKKEPQRLPNRLLDIFQPKRDIKSM</sequence>
<feature type="region of interest" description="Disordered" evidence="1">
    <location>
        <begin position="125"/>
        <end position="204"/>
    </location>
</feature>
<evidence type="ECO:0000313" key="3">
    <source>
        <dbReference type="Proteomes" id="UP000242254"/>
    </source>
</evidence>
<dbReference type="GeneID" id="35436718"/>
<organism evidence="2 3">
    <name type="scientific">Rhizopus microsporus ATCC 52813</name>
    <dbReference type="NCBI Taxonomy" id="1340429"/>
    <lineage>
        <taxon>Eukaryota</taxon>
        <taxon>Fungi</taxon>
        <taxon>Fungi incertae sedis</taxon>
        <taxon>Mucoromycota</taxon>
        <taxon>Mucoromycotina</taxon>
        <taxon>Mucoromycetes</taxon>
        <taxon>Mucorales</taxon>
        <taxon>Mucorineae</taxon>
        <taxon>Rhizopodaceae</taxon>
        <taxon>Rhizopus</taxon>
    </lineage>
</organism>
<proteinExistence type="predicted"/>
<dbReference type="EMBL" id="KZ303850">
    <property type="protein sequence ID" value="PHZ12362.1"/>
    <property type="molecule type" value="Genomic_DNA"/>
</dbReference>
<feature type="region of interest" description="Disordered" evidence="1">
    <location>
        <begin position="30"/>
        <end position="53"/>
    </location>
</feature>
<dbReference type="Proteomes" id="UP000242254">
    <property type="component" value="Unassembled WGS sequence"/>
</dbReference>
<name>A0A2G4SUD7_RHIZD</name>
<accession>A0A2G4SUD7</accession>
<keyword evidence="3" id="KW-1185">Reference proteome</keyword>